<evidence type="ECO:0000256" key="11">
    <source>
        <dbReference type="ARBA" id="ARBA00023063"/>
    </source>
</evidence>
<keyword evidence="8 14" id="KW-1133">Transmembrane helix</keyword>
<dbReference type="EC" id="1.7.99.4" evidence="16"/>
<dbReference type="PANTHER" id="PTHR30598:SF3">
    <property type="entry name" value="RESPIRATORY NITRATE REDUCTASE 1 GAMMA CHAIN"/>
    <property type="match status" value="1"/>
</dbReference>
<keyword evidence="3" id="KW-1003">Cell membrane</keyword>
<evidence type="ECO:0000259" key="15">
    <source>
        <dbReference type="Pfam" id="PF02665"/>
    </source>
</evidence>
<accession>A0A6N9Q5G7</accession>
<dbReference type="InterPro" id="IPR023234">
    <property type="entry name" value="NarG-like_domain"/>
</dbReference>
<feature type="transmembrane region" description="Helical" evidence="14">
    <location>
        <begin position="47"/>
        <end position="67"/>
    </location>
</feature>
<dbReference type="GO" id="GO:0019645">
    <property type="term" value="P:anaerobic electron transport chain"/>
    <property type="evidence" value="ECO:0007669"/>
    <property type="project" value="TreeGrafter"/>
</dbReference>
<evidence type="ECO:0000256" key="8">
    <source>
        <dbReference type="ARBA" id="ARBA00022989"/>
    </source>
</evidence>
<feature type="binding site" description="axial binding residue" evidence="13">
    <location>
        <position position="188"/>
    </location>
    <ligand>
        <name>heme b</name>
        <dbReference type="ChEBI" id="CHEBI:60344"/>
        <label>1</label>
    </ligand>
    <ligandPart>
        <name>Fe</name>
        <dbReference type="ChEBI" id="CHEBI:18248"/>
    </ligandPart>
</feature>
<feature type="domain" description="NarG-like" evidence="15">
    <location>
        <begin position="5"/>
        <end position="224"/>
    </location>
</feature>
<dbReference type="RefSeq" id="WP_160646881.1">
    <property type="nucleotide sequence ID" value="NZ_SIJB01000029.1"/>
</dbReference>
<dbReference type="GO" id="GO:0046872">
    <property type="term" value="F:metal ion binding"/>
    <property type="evidence" value="ECO:0007669"/>
    <property type="project" value="UniProtKB-KW"/>
</dbReference>
<evidence type="ECO:0000256" key="7">
    <source>
        <dbReference type="ARBA" id="ARBA00022982"/>
    </source>
</evidence>
<dbReference type="GO" id="GO:0008940">
    <property type="term" value="F:nitrate reductase activity"/>
    <property type="evidence" value="ECO:0007669"/>
    <property type="project" value="InterPro"/>
</dbReference>
<dbReference type="GO" id="GO:0020037">
    <property type="term" value="F:heme binding"/>
    <property type="evidence" value="ECO:0007669"/>
    <property type="project" value="TreeGrafter"/>
</dbReference>
<evidence type="ECO:0000313" key="16">
    <source>
        <dbReference type="EMBL" id="NBI30076.1"/>
    </source>
</evidence>
<evidence type="ECO:0000256" key="9">
    <source>
        <dbReference type="ARBA" id="ARBA00023002"/>
    </source>
</evidence>
<reference evidence="16 17" key="1">
    <citation type="submission" date="2019-01" db="EMBL/GenBank/DDBJ databases">
        <title>Chengkuizengella sp. nov., isolated from deep-sea sediment of East Pacific Ocean.</title>
        <authorList>
            <person name="Yang J."/>
            <person name="Lai Q."/>
            <person name="Shao Z."/>
        </authorList>
    </citation>
    <scope>NUCLEOTIDE SEQUENCE [LARGE SCALE GENOMIC DNA]</scope>
    <source>
        <strain evidence="16 17">YPA3-1-1</strain>
    </source>
</reference>
<keyword evidence="6" id="KW-0479">Metal-binding</keyword>
<feature type="transmembrane region" description="Helical" evidence="14">
    <location>
        <begin position="187"/>
        <end position="215"/>
    </location>
</feature>
<gene>
    <name evidence="16" type="primary">narI</name>
    <name evidence="16" type="ORF">ERL59_14085</name>
</gene>
<keyword evidence="10 13" id="KW-0408">Iron</keyword>
<keyword evidence="7" id="KW-0249">Electron transport</keyword>
<evidence type="ECO:0000256" key="5">
    <source>
        <dbReference type="ARBA" id="ARBA00022692"/>
    </source>
</evidence>
<keyword evidence="17" id="KW-1185">Reference proteome</keyword>
<dbReference type="GO" id="GO:0005886">
    <property type="term" value="C:plasma membrane"/>
    <property type="evidence" value="ECO:0007669"/>
    <property type="project" value="UniProtKB-SubCell"/>
</dbReference>
<dbReference type="InterPro" id="IPR051936">
    <property type="entry name" value="Heme-iron_electron_transfer"/>
</dbReference>
<dbReference type="GO" id="GO:0009325">
    <property type="term" value="C:nitrate reductase complex"/>
    <property type="evidence" value="ECO:0007669"/>
    <property type="project" value="InterPro"/>
</dbReference>
<comment type="subcellular location">
    <subcellularLocation>
        <location evidence="1">Cell membrane</location>
        <topology evidence="1">Multi-pass membrane protein</topology>
    </subcellularLocation>
</comment>
<evidence type="ECO:0000256" key="4">
    <source>
        <dbReference type="ARBA" id="ARBA00022617"/>
    </source>
</evidence>
<dbReference type="Proteomes" id="UP000448943">
    <property type="component" value="Unassembled WGS sequence"/>
</dbReference>
<evidence type="ECO:0000256" key="13">
    <source>
        <dbReference type="PIRSR" id="PIRSR603816-1"/>
    </source>
</evidence>
<dbReference type="InterPro" id="IPR003816">
    <property type="entry name" value="Nitrate_red_gam"/>
</dbReference>
<evidence type="ECO:0000256" key="10">
    <source>
        <dbReference type="ARBA" id="ARBA00023004"/>
    </source>
</evidence>
<protein>
    <submittedName>
        <fullName evidence="16">Respiratory nitrate reductase subunit gamma</fullName>
        <ecNumber evidence="16">1.7.99.4</ecNumber>
    </submittedName>
</protein>
<dbReference type="FunFam" id="1.20.950.20:FF:000001">
    <property type="entry name" value="Respiratory nitrate reductase subunit gamma"/>
    <property type="match status" value="1"/>
</dbReference>
<dbReference type="GO" id="GO:0042128">
    <property type="term" value="P:nitrate assimilation"/>
    <property type="evidence" value="ECO:0007669"/>
    <property type="project" value="UniProtKB-KW"/>
</dbReference>
<feature type="transmembrane region" description="Helical" evidence="14">
    <location>
        <begin position="87"/>
        <end position="108"/>
    </location>
</feature>
<evidence type="ECO:0000313" key="17">
    <source>
        <dbReference type="Proteomes" id="UP000448943"/>
    </source>
</evidence>
<comment type="caution">
    <text evidence="16">The sequence shown here is derived from an EMBL/GenBank/DDBJ whole genome shotgun (WGS) entry which is preliminary data.</text>
</comment>
<evidence type="ECO:0000256" key="1">
    <source>
        <dbReference type="ARBA" id="ARBA00004651"/>
    </source>
</evidence>
<dbReference type="SUPFAM" id="SSF103501">
    <property type="entry name" value="Respiratory nitrate reductase 1 gamma chain"/>
    <property type="match status" value="1"/>
</dbReference>
<feature type="transmembrane region" description="Helical" evidence="14">
    <location>
        <begin position="128"/>
        <end position="150"/>
    </location>
</feature>
<proteinExistence type="predicted"/>
<evidence type="ECO:0000256" key="3">
    <source>
        <dbReference type="ARBA" id="ARBA00022475"/>
    </source>
</evidence>
<evidence type="ECO:0000256" key="2">
    <source>
        <dbReference type="ARBA" id="ARBA00022448"/>
    </source>
</evidence>
<keyword evidence="11" id="KW-0534">Nitrate assimilation</keyword>
<dbReference type="NCBIfam" id="TIGR00351">
    <property type="entry name" value="narI"/>
    <property type="match status" value="1"/>
</dbReference>
<dbReference type="AlphaFoldDB" id="A0A6N9Q5G7"/>
<name>A0A6N9Q5G7_9BACL</name>
<dbReference type="EMBL" id="SIJB01000029">
    <property type="protein sequence ID" value="NBI30076.1"/>
    <property type="molecule type" value="Genomic_DNA"/>
</dbReference>
<evidence type="ECO:0000256" key="6">
    <source>
        <dbReference type="ARBA" id="ARBA00022723"/>
    </source>
</evidence>
<keyword evidence="5 14" id="KW-0812">Transmembrane</keyword>
<keyword evidence="4 13" id="KW-0349">Heme</keyword>
<dbReference type="GO" id="GO:0009055">
    <property type="term" value="F:electron transfer activity"/>
    <property type="evidence" value="ECO:0007669"/>
    <property type="project" value="TreeGrafter"/>
</dbReference>
<sequence>MSLLDQFLWLIFPYLMLTIFVVGHIYRYNTDQFGWSAKSSEFLEKRFLRWGSLLFHWGIIFVFFGHVAGVLVPKGFYEQIGVTEEMYHFGAVWFGGAAGIMVVVGGFLLTLRRVSIKRIYKNSSMSDFIALIMLGVVVLLGFTNTIGYTATGGTFDYRENIGPWFRGILSFRPLPELMISAPLGFKLHILSAFVLFAMWPFTRLVHIWSIPLTYLKRRYVVFRKMNPKKALKNTSK</sequence>
<keyword evidence="2" id="KW-0813">Transport</keyword>
<dbReference type="Gene3D" id="1.20.950.20">
    <property type="entry name" value="Transmembrane di-heme cytochromes, Chain C"/>
    <property type="match status" value="1"/>
</dbReference>
<feature type="binding site" description="axial binding residue" evidence="13">
    <location>
        <position position="66"/>
    </location>
    <ligand>
        <name>heme b</name>
        <dbReference type="ChEBI" id="CHEBI:60344"/>
        <label>2</label>
    </ligand>
    <ligandPart>
        <name>Fe</name>
        <dbReference type="ChEBI" id="CHEBI:18248"/>
    </ligandPart>
</feature>
<dbReference type="PANTHER" id="PTHR30598">
    <property type="entry name" value="NITRATE REDUCTASE PRIVATE CHAPERONE, REDOX ENZYME MATURATION PROTEIN REMP FAMILY"/>
    <property type="match status" value="1"/>
</dbReference>
<feature type="transmembrane region" description="Helical" evidence="14">
    <location>
        <begin position="6"/>
        <end position="26"/>
    </location>
</feature>
<dbReference type="Pfam" id="PF02665">
    <property type="entry name" value="Nitrate_red_gam"/>
    <property type="match status" value="1"/>
</dbReference>
<dbReference type="OrthoDB" id="9788113at2"/>
<feature type="binding site" description="axial binding residue" evidence="13">
    <location>
        <position position="56"/>
    </location>
    <ligand>
        <name>heme b</name>
        <dbReference type="ChEBI" id="CHEBI:60344"/>
        <label>1</label>
    </ligand>
    <ligandPart>
        <name>Fe</name>
        <dbReference type="ChEBI" id="CHEBI:18248"/>
    </ligandPart>
</feature>
<keyword evidence="12 14" id="KW-0472">Membrane</keyword>
<evidence type="ECO:0000256" key="12">
    <source>
        <dbReference type="ARBA" id="ARBA00023136"/>
    </source>
</evidence>
<dbReference type="InterPro" id="IPR036197">
    <property type="entry name" value="NarG-like_sf"/>
</dbReference>
<organism evidence="16 17">
    <name type="scientific">Chengkuizengella marina</name>
    <dbReference type="NCBI Taxonomy" id="2507566"/>
    <lineage>
        <taxon>Bacteria</taxon>
        <taxon>Bacillati</taxon>
        <taxon>Bacillota</taxon>
        <taxon>Bacilli</taxon>
        <taxon>Bacillales</taxon>
        <taxon>Paenibacillaceae</taxon>
        <taxon>Chengkuizengella</taxon>
    </lineage>
</organism>
<keyword evidence="9 16" id="KW-0560">Oxidoreductase</keyword>
<feature type="binding site" description="axial binding residue" evidence="13">
    <location>
        <position position="206"/>
    </location>
    <ligand>
        <name>heme b</name>
        <dbReference type="ChEBI" id="CHEBI:60344"/>
        <label>1</label>
    </ligand>
    <ligandPart>
        <name>Fe</name>
        <dbReference type="ChEBI" id="CHEBI:18248"/>
    </ligandPart>
</feature>
<evidence type="ECO:0000256" key="14">
    <source>
        <dbReference type="SAM" id="Phobius"/>
    </source>
</evidence>